<evidence type="ECO:0008006" key="3">
    <source>
        <dbReference type="Google" id="ProtNLM"/>
    </source>
</evidence>
<dbReference type="RefSeq" id="WP_104762784.1">
    <property type="nucleotide sequence ID" value="NZ_FZPM01000008.1"/>
</dbReference>
<proteinExistence type="predicted"/>
<comment type="caution">
    <text evidence="1">The sequence shown here is derived from an EMBL/GenBank/DDBJ whole genome shotgun (WGS) entry which is preliminary data.</text>
</comment>
<dbReference type="EMBL" id="NXLW01000029">
    <property type="protein sequence ID" value="RDU69409.1"/>
    <property type="molecule type" value="Genomic_DNA"/>
</dbReference>
<sequence>MESTNDYIYYDSKHTQAWLDSLKIALLEQNEEATYELIQHLPFEIRTTNEKNLAQDEALLEYLQTAKELIAQSITLLESKKEETLRQLEKIRNAKKFLLL</sequence>
<keyword evidence="2" id="KW-1185">Reference proteome</keyword>
<dbReference type="OrthoDB" id="5328076at2"/>
<dbReference type="Proteomes" id="UP000256424">
    <property type="component" value="Unassembled WGS sequence"/>
</dbReference>
<reference evidence="1 2" key="1">
    <citation type="submission" date="2018-04" db="EMBL/GenBank/DDBJ databases">
        <title>Novel Campyloabacter and Helicobacter Species and Strains.</title>
        <authorList>
            <person name="Mannion A.J."/>
            <person name="Shen Z."/>
            <person name="Fox J.G."/>
        </authorList>
    </citation>
    <scope>NUCLEOTIDE SEQUENCE [LARGE SCALE GENOMIC DNA]</scope>
    <source>
        <strain evidence="1 2">MIT 97-5075</strain>
    </source>
</reference>
<evidence type="ECO:0000313" key="1">
    <source>
        <dbReference type="EMBL" id="RDU69409.1"/>
    </source>
</evidence>
<evidence type="ECO:0000313" key="2">
    <source>
        <dbReference type="Proteomes" id="UP000256424"/>
    </source>
</evidence>
<name>A0A3D8IVV3_9HELI</name>
<dbReference type="AlphaFoldDB" id="A0A3D8IVV3"/>
<organism evidence="1 2">
    <name type="scientific">Helicobacter aurati</name>
    <dbReference type="NCBI Taxonomy" id="137778"/>
    <lineage>
        <taxon>Bacteria</taxon>
        <taxon>Pseudomonadati</taxon>
        <taxon>Campylobacterota</taxon>
        <taxon>Epsilonproteobacteria</taxon>
        <taxon>Campylobacterales</taxon>
        <taxon>Helicobacteraceae</taxon>
        <taxon>Helicobacter</taxon>
    </lineage>
</organism>
<accession>A0A3D8IVV3</accession>
<protein>
    <recommendedName>
        <fullName evidence="3">PH domain-containing protein</fullName>
    </recommendedName>
</protein>
<gene>
    <name evidence="1" type="ORF">CQA66_08925</name>
</gene>